<accession>A0ABP0KFR1</accession>
<dbReference type="PROSITE" id="PS50084">
    <property type="entry name" value="KH_TYPE_1"/>
    <property type="match status" value="2"/>
</dbReference>
<evidence type="ECO:0000256" key="1">
    <source>
        <dbReference type="PROSITE-ProRule" id="PRU00117"/>
    </source>
</evidence>
<keyword evidence="5" id="KW-1185">Reference proteome</keyword>
<evidence type="ECO:0000313" key="5">
    <source>
        <dbReference type="Proteomes" id="UP001642484"/>
    </source>
</evidence>
<name>A0ABP0KFR1_9DINO</name>
<feature type="region of interest" description="Disordered" evidence="2">
    <location>
        <begin position="1"/>
        <end position="29"/>
    </location>
</feature>
<dbReference type="InterPro" id="IPR004088">
    <property type="entry name" value="KH_dom_type_1"/>
</dbReference>
<dbReference type="Pfam" id="PF22675">
    <property type="entry name" value="KH-I_KHDC4-BBP"/>
    <property type="match status" value="2"/>
</dbReference>
<feature type="domain" description="K Homology" evidence="3">
    <location>
        <begin position="209"/>
        <end position="285"/>
    </location>
</feature>
<evidence type="ECO:0000256" key="2">
    <source>
        <dbReference type="SAM" id="MobiDB-lite"/>
    </source>
</evidence>
<evidence type="ECO:0000313" key="4">
    <source>
        <dbReference type="EMBL" id="CAK9025664.1"/>
    </source>
</evidence>
<dbReference type="Pfam" id="PF00013">
    <property type="entry name" value="KH_1"/>
    <property type="match status" value="1"/>
</dbReference>
<dbReference type="CDD" id="cd00105">
    <property type="entry name" value="KH-I"/>
    <property type="match status" value="1"/>
</dbReference>
<reference evidence="4 5" key="1">
    <citation type="submission" date="2024-02" db="EMBL/GenBank/DDBJ databases">
        <authorList>
            <person name="Chen Y."/>
            <person name="Shah S."/>
            <person name="Dougan E. K."/>
            <person name="Thang M."/>
            <person name="Chan C."/>
        </authorList>
    </citation>
    <scope>NUCLEOTIDE SEQUENCE [LARGE SCALE GENOMIC DNA]</scope>
</reference>
<dbReference type="InterPro" id="IPR055256">
    <property type="entry name" value="KH_1_KHDC4/BBP-like"/>
</dbReference>
<dbReference type="EMBL" id="CAXAMN010008557">
    <property type="protein sequence ID" value="CAK9025664.1"/>
    <property type="molecule type" value="Genomic_DNA"/>
</dbReference>
<dbReference type="PANTHER" id="PTHR15744:SF0">
    <property type="entry name" value="KH HOMOLOGY DOMAIN-CONTAINING PROTEIN 4"/>
    <property type="match status" value="1"/>
</dbReference>
<gene>
    <name evidence="4" type="ORF">CCMP2556_LOCUS16075</name>
</gene>
<feature type="domain" description="K Homology" evidence="3">
    <location>
        <begin position="106"/>
        <end position="182"/>
    </location>
</feature>
<keyword evidence="1" id="KW-0694">RNA-binding</keyword>
<protein>
    <recommendedName>
        <fullName evidence="3">K Homology domain-containing protein</fullName>
    </recommendedName>
</protein>
<evidence type="ECO:0000259" key="3">
    <source>
        <dbReference type="SMART" id="SM00322"/>
    </source>
</evidence>
<comment type="caution">
    <text evidence="4">The sequence shown here is derived from an EMBL/GenBank/DDBJ whole genome shotgun (WGS) entry which is preliminary data.</text>
</comment>
<dbReference type="SUPFAM" id="SSF54791">
    <property type="entry name" value="Eukaryotic type KH-domain (KH-domain type I)"/>
    <property type="match status" value="3"/>
</dbReference>
<dbReference type="Gene3D" id="3.30.1370.10">
    <property type="entry name" value="K Homology domain, type 1"/>
    <property type="match status" value="3"/>
</dbReference>
<feature type="domain" description="K Homology" evidence="3">
    <location>
        <begin position="303"/>
        <end position="391"/>
    </location>
</feature>
<sequence length="475" mass="52560">MQRFPLENAERPKPSCAPPKPSSKCEKRMGYEADGWEADQLGSCKSEDANGAEDAELNTGRYQFQACKLEDTWPQSDQFEACKAEDTWPQAGYSQEGFRIIRESHFEAKLMLTMPGFTRSHISRMIGKRGCNLLELSKRSHAKVHLCGKDSNRPTNEANHLLIRGSEVSVEKALAMACQKVVEVLGTDIPECAHCGGDHKSRDCLTIRLPCVERVFLDATANVGFIIGSGGRNVQPIKEATGALIRMCGIGSGELHASEPLHMRIECKTEEALAQAVRMAHDLIDRVTSWTPYDDPPPPGYDFQFRQKIELEFGSSARGRQDFDSLNAHLLGKRGQNFKRIHESTGAYLWLRGQGSGISQDGAGDAPMHLLIEHDDLPLLQEAVRMAQELLDSVEARLQDTFCRVCGGAHFTYRCTKANSAGYLKEMKGKGGGAGKGESRNSGGYECGYGDLDSEERLQHHEQGGWYANKHARWG</sequence>
<dbReference type="InterPro" id="IPR031121">
    <property type="entry name" value="RIK/BLOM7"/>
</dbReference>
<dbReference type="Proteomes" id="UP001642484">
    <property type="component" value="Unassembled WGS sequence"/>
</dbReference>
<organism evidence="4 5">
    <name type="scientific">Durusdinium trenchii</name>
    <dbReference type="NCBI Taxonomy" id="1381693"/>
    <lineage>
        <taxon>Eukaryota</taxon>
        <taxon>Sar</taxon>
        <taxon>Alveolata</taxon>
        <taxon>Dinophyceae</taxon>
        <taxon>Suessiales</taxon>
        <taxon>Symbiodiniaceae</taxon>
        <taxon>Durusdinium</taxon>
    </lineage>
</organism>
<dbReference type="PANTHER" id="PTHR15744">
    <property type="entry name" value="BLOM7"/>
    <property type="match status" value="1"/>
</dbReference>
<dbReference type="InterPro" id="IPR036612">
    <property type="entry name" value="KH_dom_type_1_sf"/>
</dbReference>
<proteinExistence type="predicted"/>
<dbReference type="SMART" id="SM00322">
    <property type="entry name" value="KH"/>
    <property type="match status" value="3"/>
</dbReference>
<dbReference type="InterPro" id="IPR004087">
    <property type="entry name" value="KH_dom"/>
</dbReference>